<keyword evidence="1" id="KW-0472">Membrane</keyword>
<dbReference type="AlphaFoldDB" id="A0A0E9R4L5"/>
<organism evidence="2">
    <name type="scientific">Anguilla anguilla</name>
    <name type="common">European freshwater eel</name>
    <name type="synonym">Muraena anguilla</name>
    <dbReference type="NCBI Taxonomy" id="7936"/>
    <lineage>
        <taxon>Eukaryota</taxon>
        <taxon>Metazoa</taxon>
        <taxon>Chordata</taxon>
        <taxon>Craniata</taxon>
        <taxon>Vertebrata</taxon>
        <taxon>Euteleostomi</taxon>
        <taxon>Actinopterygii</taxon>
        <taxon>Neopterygii</taxon>
        <taxon>Teleostei</taxon>
        <taxon>Anguilliformes</taxon>
        <taxon>Anguillidae</taxon>
        <taxon>Anguilla</taxon>
    </lineage>
</organism>
<keyword evidence="1" id="KW-0812">Transmembrane</keyword>
<dbReference type="EMBL" id="GBXM01084518">
    <property type="protein sequence ID" value="JAH24059.1"/>
    <property type="molecule type" value="Transcribed_RNA"/>
</dbReference>
<keyword evidence="1" id="KW-1133">Transmembrane helix</keyword>
<evidence type="ECO:0000256" key="1">
    <source>
        <dbReference type="SAM" id="Phobius"/>
    </source>
</evidence>
<sequence length="36" mass="4544">MHILFWLIFTFSFIVIYFNFVHSMLFCIYSMMYHSN</sequence>
<reference evidence="2" key="1">
    <citation type="submission" date="2014-11" db="EMBL/GenBank/DDBJ databases">
        <authorList>
            <person name="Amaro Gonzalez C."/>
        </authorList>
    </citation>
    <scope>NUCLEOTIDE SEQUENCE</scope>
</reference>
<accession>A0A0E9R4L5</accession>
<reference evidence="2" key="2">
    <citation type="journal article" date="2015" name="Fish Shellfish Immunol.">
        <title>Early steps in the European eel (Anguilla anguilla)-Vibrio vulnificus interaction in the gills: Role of the RtxA13 toxin.</title>
        <authorList>
            <person name="Callol A."/>
            <person name="Pajuelo D."/>
            <person name="Ebbesson L."/>
            <person name="Teles M."/>
            <person name="MacKenzie S."/>
            <person name="Amaro C."/>
        </authorList>
    </citation>
    <scope>NUCLEOTIDE SEQUENCE</scope>
</reference>
<feature type="transmembrane region" description="Helical" evidence="1">
    <location>
        <begin position="6"/>
        <end position="29"/>
    </location>
</feature>
<protein>
    <submittedName>
        <fullName evidence="2">Uncharacterized protein</fullName>
    </submittedName>
</protein>
<proteinExistence type="predicted"/>
<evidence type="ECO:0000313" key="2">
    <source>
        <dbReference type="EMBL" id="JAH24059.1"/>
    </source>
</evidence>
<name>A0A0E9R4L5_ANGAN</name>